<dbReference type="AlphaFoldDB" id="A0A1V2N7L0"/>
<feature type="non-terminal residue" evidence="2">
    <location>
        <position position="155"/>
    </location>
</feature>
<dbReference type="RefSeq" id="WP_143312345.1">
    <property type="nucleotide sequence ID" value="NZ_LVWB01000013.1"/>
</dbReference>
<accession>A0A1V2N7L0</accession>
<evidence type="ECO:0000313" key="3">
    <source>
        <dbReference type="Proteomes" id="UP000189542"/>
    </source>
</evidence>
<dbReference type="EMBL" id="LVWB01000013">
    <property type="protein sequence ID" value="ONI58873.1"/>
    <property type="molecule type" value="Genomic_DNA"/>
</dbReference>
<sequence length="155" mass="18014">MVPRQESRVKDANPHYVEKLKEHEAKRQRKIDAEAKQIEEANVSKVRDYDAKGKQLESDIVLTDKERSKAVKAKEKEIKVLNERIESELKLKQKASEDIIKPAEQKIGRIEKEKIKIQESFAVNEEELAKLAEKNKELTTQRDTIPKSLLDKRGR</sequence>
<feature type="region of interest" description="Disordered" evidence="1">
    <location>
        <begin position="135"/>
        <end position="155"/>
    </location>
</feature>
<evidence type="ECO:0000256" key="1">
    <source>
        <dbReference type="SAM" id="MobiDB-lite"/>
    </source>
</evidence>
<reference evidence="2 3" key="1">
    <citation type="journal article" date="2017" name="PLoS ONE">
        <title>Genomic sequence of 'Candidatus Liberibacter solanacearum' haplotype C and its comparison with haplotype A and B genomes.</title>
        <authorList>
            <person name="Wang J."/>
            <person name="Haapalainen M."/>
            <person name="Schott T."/>
            <person name="Thompson S.M."/>
            <person name="Smith G.R."/>
            <person name="Nissinen A.I."/>
            <person name="Pirhonen M."/>
        </authorList>
    </citation>
    <scope>NUCLEOTIDE SEQUENCE [LARGE SCALE GENOMIC DNA]</scope>
    <source>
        <strain evidence="2 3">FIN111</strain>
    </source>
</reference>
<evidence type="ECO:0000313" key="2">
    <source>
        <dbReference type="EMBL" id="ONI58873.1"/>
    </source>
</evidence>
<proteinExistence type="predicted"/>
<gene>
    <name evidence="2" type="ORF">AYO25_04810</name>
</gene>
<name>A0A1V2N7L0_9HYPH</name>
<comment type="caution">
    <text evidence="2">The sequence shown here is derived from an EMBL/GenBank/DDBJ whole genome shotgun (WGS) entry which is preliminary data.</text>
</comment>
<organism evidence="2 3">
    <name type="scientific">Candidatus Liberibacter solanacearum</name>
    <dbReference type="NCBI Taxonomy" id="556287"/>
    <lineage>
        <taxon>Bacteria</taxon>
        <taxon>Pseudomonadati</taxon>
        <taxon>Pseudomonadota</taxon>
        <taxon>Alphaproteobacteria</taxon>
        <taxon>Hyphomicrobiales</taxon>
        <taxon>Rhizobiaceae</taxon>
        <taxon>Liberibacter</taxon>
    </lineage>
</organism>
<protein>
    <submittedName>
        <fullName evidence="2">Uncharacterized protein</fullName>
    </submittedName>
</protein>
<dbReference type="Proteomes" id="UP000189542">
    <property type="component" value="Unassembled WGS sequence"/>
</dbReference>